<dbReference type="PROSITE" id="PS50858">
    <property type="entry name" value="BSD"/>
    <property type="match status" value="1"/>
</dbReference>
<protein>
    <recommendedName>
        <fullName evidence="2">BSD domain-containing protein</fullName>
    </recommendedName>
</protein>
<dbReference type="OrthoDB" id="73788at2759"/>
<dbReference type="EMBL" id="ML119679">
    <property type="protein sequence ID" value="RPA81459.1"/>
    <property type="molecule type" value="Genomic_DNA"/>
</dbReference>
<gene>
    <name evidence="3" type="ORF">BJ508DRAFT_414712</name>
</gene>
<feature type="region of interest" description="Disordered" evidence="1">
    <location>
        <begin position="184"/>
        <end position="207"/>
    </location>
</feature>
<feature type="region of interest" description="Disordered" evidence="1">
    <location>
        <begin position="1"/>
        <end position="32"/>
    </location>
</feature>
<dbReference type="SUPFAM" id="SSF140383">
    <property type="entry name" value="BSD domain-like"/>
    <property type="match status" value="1"/>
</dbReference>
<dbReference type="InterPro" id="IPR005607">
    <property type="entry name" value="BSD_dom"/>
</dbReference>
<feature type="domain" description="BSD" evidence="2">
    <location>
        <begin position="243"/>
        <end position="295"/>
    </location>
</feature>
<dbReference type="Gene3D" id="1.10.3970.10">
    <property type="entry name" value="BSD domain"/>
    <property type="match status" value="1"/>
</dbReference>
<feature type="region of interest" description="Disordered" evidence="1">
    <location>
        <begin position="104"/>
        <end position="137"/>
    </location>
</feature>
<proteinExistence type="predicted"/>
<dbReference type="PANTHER" id="PTHR16019:SF5">
    <property type="entry name" value="BSD DOMAIN-CONTAINING PROTEIN 1"/>
    <property type="match status" value="1"/>
</dbReference>
<sequence length="410" mass="45098">MDTAYDHIQESLLPEDEEGKQQNENQPQQSLNAEFEEAYKAISASPWGARLGALVGSVKKQGESYLEASKTEYAHVSEQATKSFAGIASNLVSRTRSLSLVNPLNTPPAAAGSSSSTTIPEGASDTPEGTEPTSERADLKATILSRLRATLAEASRLEAAADQYLDTYANNLAAFLAEAITITPGDAHPEPTSSTTPTTPGDAAPPSTQRKIYTTRLDAQLHLLHTSLDLFKVDPTVPDYEVYSKTFSAEDSTERVARDLEAYPELRATMEALVPADVSYAEFWKRYYFLREQLDAEEQKRKELLKGVQDEEEVGWGDEEEESDEEGDESDEEKVVVKRSSKDTLVPVEKKVEKVEEKEKEEEGKRVSEERAESEMSYDMVSGAPSRAGGSPNVGAKKPVEDDDSDEDWE</sequence>
<keyword evidence="4" id="KW-1185">Reference proteome</keyword>
<dbReference type="PANTHER" id="PTHR16019">
    <property type="entry name" value="SYNAPSE-ASSOCIATED PROTEIN"/>
    <property type="match status" value="1"/>
</dbReference>
<accession>A0A3N4I5W2</accession>
<feature type="compositionally biased region" description="Acidic residues" evidence="1">
    <location>
        <begin position="310"/>
        <end position="332"/>
    </location>
</feature>
<dbReference type="STRING" id="1160509.A0A3N4I5W2"/>
<organism evidence="3 4">
    <name type="scientific">Ascobolus immersus RN42</name>
    <dbReference type="NCBI Taxonomy" id="1160509"/>
    <lineage>
        <taxon>Eukaryota</taxon>
        <taxon>Fungi</taxon>
        <taxon>Dikarya</taxon>
        <taxon>Ascomycota</taxon>
        <taxon>Pezizomycotina</taxon>
        <taxon>Pezizomycetes</taxon>
        <taxon>Pezizales</taxon>
        <taxon>Ascobolaceae</taxon>
        <taxon>Ascobolus</taxon>
    </lineage>
</organism>
<name>A0A3N4I5W2_ASCIM</name>
<dbReference type="GO" id="GO:0005737">
    <property type="term" value="C:cytoplasm"/>
    <property type="evidence" value="ECO:0007669"/>
    <property type="project" value="TreeGrafter"/>
</dbReference>
<dbReference type="Proteomes" id="UP000275078">
    <property type="component" value="Unassembled WGS sequence"/>
</dbReference>
<dbReference type="InterPro" id="IPR051494">
    <property type="entry name" value="BSD_domain-containing"/>
</dbReference>
<feature type="compositionally biased region" description="Low complexity" evidence="1">
    <location>
        <begin position="107"/>
        <end position="120"/>
    </location>
</feature>
<reference evidence="3 4" key="1">
    <citation type="journal article" date="2018" name="Nat. Ecol. Evol.">
        <title>Pezizomycetes genomes reveal the molecular basis of ectomycorrhizal truffle lifestyle.</title>
        <authorList>
            <person name="Murat C."/>
            <person name="Payen T."/>
            <person name="Noel B."/>
            <person name="Kuo A."/>
            <person name="Morin E."/>
            <person name="Chen J."/>
            <person name="Kohler A."/>
            <person name="Krizsan K."/>
            <person name="Balestrini R."/>
            <person name="Da Silva C."/>
            <person name="Montanini B."/>
            <person name="Hainaut M."/>
            <person name="Levati E."/>
            <person name="Barry K.W."/>
            <person name="Belfiori B."/>
            <person name="Cichocki N."/>
            <person name="Clum A."/>
            <person name="Dockter R.B."/>
            <person name="Fauchery L."/>
            <person name="Guy J."/>
            <person name="Iotti M."/>
            <person name="Le Tacon F."/>
            <person name="Lindquist E.A."/>
            <person name="Lipzen A."/>
            <person name="Malagnac F."/>
            <person name="Mello A."/>
            <person name="Molinier V."/>
            <person name="Miyauchi S."/>
            <person name="Poulain J."/>
            <person name="Riccioni C."/>
            <person name="Rubini A."/>
            <person name="Sitrit Y."/>
            <person name="Splivallo R."/>
            <person name="Traeger S."/>
            <person name="Wang M."/>
            <person name="Zifcakova L."/>
            <person name="Wipf D."/>
            <person name="Zambonelli A."/>
            <person name="Paolocci F."/>
            <person name="Nowrousian M."/>
            <person name="Ottonello S."/>
            <person name="Baldrian P."/>
            <person name="Spatafora J.W."/>
            <person name="Henrissat B."/>
            <person name="Nagy L.G."/>
            <person name="Aury J.M."/>
            <person name="Wincker P."/>
            <person name="Grigoriev I.V."/>
            <person name="Bonfante P."/>
            <person name="Martin F.M."/>
        </authorList>
    </citation>
    <scope>NUCLEOTIDE SEQUENCE [LARGE SCALE GENOMIC DNA]</scope>
    <source>
        <strain evidence="3 4">RN42</strain>
    </source>
</reference>
<dbReference type="InterPro" id="IPR035925">
    <property type="entry name" value="BSD_dom_sf"/>
</dbReference>
<feature type="region of interest" description="Disordered" evidence="1">
    <location>
        <begin position="305"/>
        <end position="410"/>
    </location>
</feature>
<feature type="compositionally biased region" description="Acidic residues" evidence="1">
    <location>
        <begin position="401"/>
        <end position="410"/>
    </location>
</feature>
<dbReference type="Pfam" id="PF03909">
    <property type="entry name" value="BSD"/>
    <property type="match status" value="1"/>
</dbReference>
<evidence type="ECO:0000313" key="3">
    <source>
        <dbReference type="EMBL" id="RPA81459.1"/>
    </source>
</evidence>
<feature type="compositionally biased region" description="Low complexity" evidence="1">
    <location>
        <begin position="190"/>
        <end position="207"/>
    </location>
</feature>
<dbReference type="SMART" id="SM00751">
    <property type="entry name" value="BSD"/>
    <property type="match status" value="1"/>
</dbReference>
<feature type="compositionally biased region" description="Basic and acidic residues" evidence="1">
    <location>
        <begin position="333"/>
        <end position="374"/>
    </location>
</feature>
<evidence type="ECO:0000313" key="4">
    <source>
        <dbReference type="Proteomes" id="UP000275078"/>
    </source>
</evidence>
<evidence type="ECO:0000256" key="1">
    <source>
        <dbReference type="SAM" id="MobiDB-lite"/>
    </source>
</evidence>
<evidence type="ECO:0000259" key="2">
    <source>
        <dbReference type="PROSITE" id="PS50858"/>
    </source>
</evidence>
<dbReference type="AlphaFoldDB" id="A0A3N4I5W2"/>
<feature type="compositionally biased region" description="Polar residues" evidence="1">
    <location>
        <begin position="22"/>
        <end position="32"/>
    </location>
</feature>